<proteinExistence type="predicted"/>
<sequence>MATLNVDKPDEEIIAIRQNKYLNERVAQDQRNIKRLEPALTQSQKCDVAVIMSVE</sequence>
<name>A0AAW3WYG4_SERFO</name>
<comment type="caution">
    <text evidence="1">The sequence shown here is derived from an EMBL/GenBank/DDBJ whole genome shotgun (WGS) entry which is preliminary data.</text>
</comment>
<protein>
    <submittedName>
        <fullName evidence="1">Uncharacterized protein</fullName>
    </submittedName>
</protein>
<organism evidence="1 2">
    <name type="scientific">Serratia fonticola</name>
    <dbReference type="NCBI Taxonomy" id="47917"/>
    <lineage>
        <taxon>Bacteria</taxon>
        <taxon>Pseudomonadati</taxon>
        <taxon>Pseudomonadota</taxon>
        <taxon>Gammaproteobacteria</taxon>
        <taxon>Enterobacterales</taxon>
        <taxon>Yersiniaceae</taxon>
        <taxon>Serratia</taxon>
    </lineage>
</organism>
<dbReference type="Proteomes" id="UP000659084">
    <property type="component" value="Unassembled WGS sequence"/>
</dbReference>
<reference evidence="1" key="1">
    <citation type="submission" date="2020-08" db="EMBL/GenBank/DDBJ databases">
        <title>Food and environmental bacterial isolates.</title>
        <authorList>
            <person name="Richter L."/>
            <person name="Du Plessis E.M."/>
            <person name="Duvenage S."/>
            <person name="Allam M."/>
            <person name="Korsten L."/>
        </authorList>
    </citation>
    <scope>NUCLEOTIDE SEQUENCE</scope>
    <source>
        <strain evidence="1">UPMP2127</strain>
    </source>
</reference>
<evidence type="ECO:0000313" key="1">
    <source>
        <dbReference type="EMBL" id="MBC3215901.1"/>
    </source>
</evidence>
<accession>A0AAW3WYG4</accession>
<dbReference type="AlphaFoldDB" id="A0AAW3WYG4"/>
<dbReference type="EMBL" id="JACNYO010000069">
    <property type="protein sequence ID" value="MBC3215901.1"/>
    <property type="molecule type" value="Genomic_DNA"/>
</dbReference>
<gene>
    <name evidence="1" type="ORF">H8J20_27695</name>
</gene>
<evidence type="ECO:0000313" key="2">
    <source>
        <dbReference type="Proteomes" id="UP000659084"/>
    </source>
</evidence>